<sequence>MNHPLKFVATTGIVLFFLMLKTGSLAAAREEQPRQPDAQQQEEEKDIPVITNPAVFNEKDLDKLLEKQREYIKKHYPDYKIVIEGQEQDYFDSRHYSEFDLQNEDEEWVLTIRFDIEEAYQAYMKQHQKEIEREAERLIREGVIQIE</sequence>
<feature type="region of interest" description="Disordered" evidence="1">
    <location>
        <begin position="28"/>
        <end position="47"/>
    </location>
</feature>
<feature type="signal peptide" evidence="2">
    <location>
        <begin position="1"/>
        <end position="27"/>
    </location>
</feature>
<proteinExistence type="predicted"/>
<dbReference type="Proteomes" id="UP000235914">
    <property type="component" value="Unassembled WGS sequence"/>
</dbReference>
<organism evidence="3 4">
    <name type="scientific">Akkermansia muciniphila</name>
    <dbReference type="NCBI Taxonomy" id="239935"/>
    <lineage>
        <taxon>Bacteria</taxon>
        <taxon>Pseudomonadati</taxon>
        <taxon>Verrucomicrobiota</taxon>
        <taxon>Verrucomicrobiia</taxon>
        <taxon>Verrucomicrobiales</taxon>
        <taxon>Akkermansiaceae</taxon>
        <taxon>Akkermansia</taxon>
    </lineage>
</organism>
<dbReference type="AlphaFoldDB" id="A0AAP8T8P7"/>
<evidence type="ECO:0000256" key="1">
    <source>
        <dbReference type="SAM" id="MobiDB-lite"/>
    </source>
</evidence>
<reference evidence="3 4" key="1">
    <citation type="journal article" date="2017" name="BMC Genomics">
        <title>Genome sequencing of 39 Akkermansia muciniphila isolates reveals its population structure, genomic and functional diverisity, and global distribution in mammalian gut microbiotas.</title>
        <authorList>
            <person name="Guo X."/>
            <person name="Li S."/>
            <person name="Zhang J."/>
            <person name="Wu F."/>
            <person name="Li X."/>
            <person name="Wu D."/>
            <person name="Zhang M."/>
            <person name="Ou Z."/>
            <person name="Jie Z."/>
            <person name="Yan Q."/>
            <person name="Li P."/>
            <person name="Yi J."/>
            <person name="Peng Y."/>
        </authorList>
    </citation>
    <scope>NUCLEOTIDE SEQUENCE [LARGE SCALE GENOMIC DNA]</scope>
    <source>
        <strain evidence="3 4">GP43</strain>
    </source>
</reference>
<dbReference type="EMBL" id="PJKN01000006">
    <property type="protein sequence ID" value="PNC54059.1"/>
    <property type="molecule type" value="Genomic_DNA"/>
</dbReference>
<evidence type="ECO:0000313" key="3">
    <source>
        <dbReference type="EMBL" id="PNC54059.1"/>
    </source>
</evidence>
<evidence type="ECO:0000313" key="4">
    <source>
        <dbReference type="Proteomes" id="UP000235914"/>
    </source>
</evidence>
<name>A0AAP8T8P7_9BACT</name>
<feature type="chain" id="PRO_5042843623" description="DUF3574 domain-containing protein" evidence="2">
    <location>
        <begin position="28"/>
        <end position="147"/>
    </location>
</feature>
<comment type="caution">
    <text evidence="3">The sequence shown here is derived from an EMBL/GenBank/DDBJ whole genome shotgun (WGS) entry which is preliminary data.</text>
</comment>
<evidence type="ECO:0000256" key="2">
    <source>
        <dbReference type="SAM" id="SignalP"/>
    </source>
</evidence>
<keyword evidence="2" id="KW-0732">Signal</keyword>
<dbReference type="RefSeq" id="WP_094140515.1">
    <property type="nucleotide sequence ID" value="NZ_FXXW01000119.1"/>
</dbReference>
<protein>
    <recommendedName>
        <fullName evidence="5">DUF3574 domain-containing protein</fullName>
    </recommendedName>
</protein>
<evidence type="ECO:0008006" key="5">
    <source>
        <dbReference type="Google" id="ProtNLM"/>
    </source>
</evidence>
<accession>A0AAP8T8P7</accession>
<gene>
    <name evidence="3" type="ORF">CXU09_10715</name>
</gene>